<dbReference type="Proteomes" id="UP001140087">
    <property type="component" value="Unassembled WGS sequence"/>
</dbReference>
<comment type="caution">
    <text evidence="1">The sequence shown here is derived from an EMBL/GenBank/DDBJ whole genome shotgun (WGS) entry which is preliminary data.</text>
</comment>
<sequence>MLWLAAKTASGIALSDSEVRFVASVTSVDPAATGKSCLGTLVHERLVVTTANCLVTGSLSWFDPRRMSVSLGAHTYGVSRAIMPNEYVGATHRHNIGLLVLAAAVPARVAAPAEVLAGSPPPGAPVYAIGHSAADSSNATRPASVPPTQAAQLVVLPSGSCGAYSHYDSETQLCALAAEGTGLCAGDAGAPLVVAGAAGGYALAGVVSYSARVGPAPAAACGAQIVYFERPQVWAGWISKAVRATFSDISVSLDVVSRGMGALDDDSVLPTPADGLIAGPLSQRTSAAPCGSRWLLAAAAAAAVAALVS</sequence>
<name>A0ACC1LGX7_9FUNG</name>
<keyword evidence="2" id="KW-1185">Reference proteome</keyword>
<protein>
    <submittedName>
        <fullName evidence="1">Uncharacterized protein</fullName>
    </submittedName>
</protein>
<proteinExistence type="predicted"/>
<organism evidence="1 2">
    <name type="scientific">Coemansia helicoidea</name>
    <dbReference type="NCBI Taxonomy" id="1286919"/>
    <lineage>
        <taxon>Eukaryota</taxon>
        <taxon>Fungi</taxon>
        <taxon>Fungi incertae sedis</taxon>
        <taxon>Zoopagomycota</taxon>
        <taxon>Kickxellomycotina</taxon>
        <taxon>Kickxellomycetes</taxon>
        <taxon>Kickxellales</taxon>
        <taxon>Kickxellaceae</taxon>
        <taxon>Coemansia</taxon>
    </lineage>
</organism>
<dbReference type="EMBL" id="JANBUN010000019">
    <property type="protein sequence ID" value="KAJ2808029.1"/>
    <property type="molecule type" value="Genomic_DNA"/>
</dbReference>
<reference evidence="1" key="1">
    <citation type="submission" date="2022-07" db="EMBL/GenBank/DDBJ databases">
        <title>Phylogenomic reconstructions and comparative analyses of Kickxellomycotina fungi.</title>
        <authorList>
            <person name="Reynolds N.K."/>
            <person name="Stajich J.E."/>
            <person name="Barry K."/>
            <person name="Grigoriev I.V."/>
            <person name="Crous P."/>
            <person name="Smith M.E."/>
        </authorList>
    </citation>
    <scope>NUCLEOTIDE SEQUENCE</scope>
    <source>
        <strain evidence="1">BCRC 34780</strain>
    </source>
</reference>
<evidence type="ECO:0000313" key="1">
    <source>
        <dbReference type="EMBL" id="KAJ2808029.1"/>
    </source>
</evidence>
<gene>
    <name evidence="1" type="ORF">H4R21_000241</name>
</gene>
<evidence type="ECO:0000313" key="2">
    <source>
        <dbReference type="Proteomes" id="UP001140087"/>
    </source>
</evidence>
<accession>A0ACC1LGX7</accession>